<dbReference type="GO" id="GO:0032993">
    <property type="term" value="C:protein-DNA complex"/>
    <property type="evidence" value="ECO:0007669"/>
    <property type="project" value="TreeGrafter"/>
</dbReference>
<evidence type="ECO:0000256" key="3">
    <source>
        <dbReference type="ARBA" id="ARBA00023015"/>
    </source>
</evidence>
<keyword evidence="2" id="KW-0902">Two-component regulatory system</keyword>
<dbReference type="CDD" id="cd00383">
    <property type="entry name" value="trans_reg_C"/>
    <property type="match status" value="1"/>
</dbReference>
<evidence type="ECO:0000313" key="11">
    <source>
        <dbReference type="Proteomes" id="UP000245433"/>
    </source>
</evidence>
<proteinExistence type="predicted"/>
<feature type="domain" description="Response regulatory" evidence="8">
    <location>
        <begin position="3"/>
        <end position="116"/>
    </location>
</feature>
<dbReference type="Gene3D" id="1.10.10.10">
    <property type="entry name" value="Winged helix-like DNA-binding domain superfamily/Winged helix DNA-binding domain"/>
    <property type="match status" value="1"/>
</dbReference>
<evidence type="ECO:0000259" key="9">
    <source>
        <dbReference type="PROSITE" id="PS51755"/>
    </source>
</evidence>
<keyword evidence="4 7" id="KW-0238">DNA-binding</keyword>
<dbReference type="SMART" id="SM00448">
    <property type="entry name" value="REC"/>
    <property type="match status" value="1"/>
</dbReference>
<dbReference type="PROSITE" id="PS51755">
    <property type="entry name" value="OMPR_PHOB"/>
    <property type="match status" value="1"/>
</dbReference>
<feature type="domain" description="OmpR/PhoB-type" evidence="9">
    <location>
        <begin position="127"/>
        <end position="225"/>
    </location>
</feature>
<comment type="caution">
    <text evidence="10">The sequence shown here is derived from an EMBL/GenBank/DDBJ whole genome shotgun (WGS) entry which is preliminary data.</text>
</comment>
<dbReference type="OrthoDB" id="9790442at2"/>
<reference evidence="10 11" key="1">
    <citation type="submission" date="2018-04" db="EMBL/GenBank/DDBJ databases">
        <title>Genomic Encyclopedia of Type Strains, Phase IV (KMG-IV): sequencing the most valuable type-strain genomes for metagenomic binning, comparative biology and taxonomic classification.</title>
        <authorList>
            <person name="Goeker M."/>
        </authorList>
    </citation>
    <scope>NUCLEOTIDE SEQUENCE [LARGE SCALE GENOMIC DNA]</scope>
    <source>
        <strain evidence="10 11">DSM 28795</strain>
    </source>
</reference>
<organism evidence="10 11">
    <name type="scientific">Convivina intestini</name>
    <dbReference type="NCBI Taxonomy" id="1505726"/>
    <lineage>
        <taxon>Bacteria</taxon>
        <taxon>Bacillati</taxon>
        <taxon>Bacillota</taxon>
        <taxon>Bacilli</taxon>
        <taxon>Lactobacillales</taxon>
        <taxon>Lactobacillaceae</taxon>
        <taxon>Convivina</taxon>
    </lineage>
</organism>
<dbReference type="GO" id="GO:0000976">
    <property type="term" value="F:transcription cis-regulatory region binding"/>
    <property type="evidence" value="ECO:0007669"/>
    <property type="project" value="TreeGrafter"/>
</dbReference>
<name>A0A2U1D619_9LACO</name>
<dbReference type="RefSeq" id="WP_089939175.1">
    <property type="nucleotide sequence ID" value="NZ_CAKOEX010000008.1"/>
</dbReference>
<evidence type="ECO:0000256" key="4">
    <source>
        <dbReference type="ARBA" id="ARBA00023125"/>
    </source>
</evidence>
<dbReference type="Pfam" id="PF00486">
    <property type="entry name" value="Trans_reg_C"/>
    <property type="match status" value="1"/>
</dbReference>
<sequence>MSKVFLVEDDPTIRENIRTALNKWQYEVIIVQDWNQVVSEIMAARVDLVLMDITLPVFDGFYWTEELRKQSQIPIIFISSADMNPNAVRAIATGADDYVTKPFVLDVLTSKVQAILRRVNQYNPTDNSVLDFDGSTLSTLTNELSYGEATVKLTPTEGYILQLLILNLNQIVSKTKIMRMLWQGGAFIDEDVLNTNISRLRSKMKTVDLPDRIITERGQGYRLVENDS</sequence>
<feature type="modified residue" description="4-aspartylphosphate" evidence="6">
    <location>
        <position position="52"/>
    </location>
</feature>
<dbReference type="PROSITE" id="PS50110">
    <property type="entry name" value="RESPONSE_REGULATORY"/>
    <property type="match status" value="1"/>
</dbReference>
<evidence type="ECO:0000256" key="2">
    <source>
        <dbReference type="ARBA" id="ARBA00023012"/>
    </source>
</evidence>
<evidence type="ECO:0000259" key="8">
    <source>
        <dbReference type="PROSITE" id="PS50110"/>
    </source>
</evidence>
<dbReference type="Pfam" id="PF00072">
    <property type="entry name" value="Response_reg"/>
    <property type="match status" value="1"/>
</dbReference>
<keyword evidence="3" id="KW-0805">Transcription regulation</keyword>
<dbReference type="PANTHER" id="PTHR48111">
    <property type="entry name" value="REGULATOR OF RPOS"/>
    <property type="match status" value="1"/>
</dbReference>
<dbReference type="InterPro" id="IPR036388">
    <property type="entry name" value="WH-like_DNA-bd_sf"/>
</dbReference>
<evidence type="ECO:0000256" key="7">
    <source>
        <dbReference type="PROSITE-ProRule" id="PRU01091"/>
    </source>
</evidence>
<protein>
    <submittedName>
        <fullName evidence="10">DNA-binding response OmpR family regulator</fullName>
    </submittedName>
</protein>
<evidence type="ECO:0000256" key="5">
    <source>
        <dbReference type="ARBA" id="ARBA00023163"/>
    </source>
</evidence>
<dbReference type="Gene3D" id="6.10.250.690">
    <property type="match status" value="1"/>
</dbReference>
<dbReference type="PANTHER" id="PTHR48111:SF43">
    <property type="entry name" value="STAGE 0 SPORULATION PROTEIN A HOMOLOG"/>
    <property type="match status" value="1"/>
</dbReference>
<evidence type="ECO:0000256" key="1">
    <source>
        <dbReference type="ARBA" id="ARBA00022553"/>
    </source>
</evidence>
<dbReference type="InterPro" id="IPR011006">
    <property type="entry name" value="CheY-like_superfamily"/>
</dbReference>
<dbReference type="GO" id="GO:0005829">
    <property type="term" value="C:cytosol"/>
    <property type="evidence" value="ECO:0007669"/>
    <property type="project" value="TreeGrafter"/>
</dbReference>
<feature type="DNA-binding region" description="OmpR/PhoB-type" evidence="7">
    <location>
        <begin position="127"/>
        <end position="225"/>
    </location>
</feature>
<dbReference type="SUPFAM" id="SSF52172">
    <property type="entry name" value="CheY-like"/>
    <property type="match status" value="1"/>
</dbReference>
<keyword evidence="1 6" id="KW-0597">Phosphoprotein</keyword>
<dbReference type="GO" id="GO:0006355">
    <property type="term" value="P:regulation of DNA-templated transcription"/>
    <property type="evidence" value="ECO:0007669"/>
    <property type="project" value="InterPro"/>
</dbReference>
<keyword evidence="5" id="KW-0804">Transcription</keyword>
<dbReference type="SMART" id="SM00862">
    <property type="entry name" value="Trans_reg_C"/>
    <property type="match status" value="1"/>
</dbReference>
<dbReference type="InterPro" id="IPR039420">
    <property type="entry name" value="WalR-like"/>
</dbReference>
<dbReference type="InterPro" id="IPR001867">
    <property type="entry name" value="OmpR/PhoB-type_DNA-bd"/>
</dbReference>
<dbReference type="AlphaFoldDB" id="A0A2U1D619"/>
<dbReference type="GO" id="GO:0000156">
    <property type="term" value="F:phosphorelay response regulator activity"/>
    <property type="evidence" value="ECO:0007669"/>
    <property type="project" value="TreeGrafter"/>
</dbReference>
<keyword evidence="11" id="KW-1185">Reference proteome</keyword>
<evidence type="ECO:0000313" key="10">
    <source>
        <dbReference type="EMBL" id="PVY83131.1"/>
    </source>
</evidence>
<dbReference type="Proteomes" id="UP000245433">
    <property type="component" value="Unassembled WGS sequence"/>
</dbReference>
<evidence type="ECO:0000256" key="6">
    <source>
        <dbReference type="PROSITE-ProRule" id="PRU00169"/>
    </source>
</evidence>
<dbReference type="EMBL" id="QEKT01000008">
    <property type="protein sequence ID" value="PVY83131.1"/>
    <property type="molecule type" value="Genomic_DNA"/>
</dbReference>
<dbReference type="Gene3D" id="3.40.50.2300">
    <property type="match status" value="1"/>
</dbReference>
<dbReference type="InterPro" id="IPR001789">
    <property type="entry name" value="Sig_transdc_resp-reg_receiver"/>
</dbReference>
<gene>
    <name evidence="10" type="ORF">C7384_1087</name>
</gene>
<accession>A0A2U1D619</accession>